<dbReference type="GeneID" id="35381768"/>
<evidence type="ECO:0000313" key="2">
    <source>
        <dbReference type="EMBL" id="SNW63007.1"/>
    </source>
</evidence>
<keyword evidence="1" id="KW-1133">Transmembrane helix</keyword>
<reference evidence="2" key="1">
    <citation type="submission" date="2017-08" db="EMBL/GenBank/DDBJ databases">
        <authorList>
            <consortium name="Urmite Genomes"/>
        </authorList>
    </citation>
    <scope>NUCLEOTIDE SEQUENCE [LARGE SCALE GENOMIC DNA]</scope>
    <source>
        <strain evidence="2">IHUMI-LCC2</strain>
    </source>
</reference>
<protein>
    <submittedName>
        <fullName evidence="2">Uncharacterized protein</fullName>
    </submittedName>
</protein>
<dbReference type="KEGG" id="vg:35381768"/>
<keyword evidence="1" id="KW-0812">Transmembrane</keyword>
<dbReference type="RefSeq" id="YP_009449309.1">
    <property type="nucleotide sequence ID" value="NC_036594.1"/>
</dbReference>
<feature type="transmembrane region" description="Helical" evidence="1">
    <location>
        <begin position="36"/>
        <end position="52"/>
    </location>
</feature>
<keyword evidence="1" id="KW-0472">Membrane</keyword>
<keyword evidence="3" id="KW-1185">Reference proteome</keyword>
<gene>
    <name evidence="2" type="ORF">ORPV_1103</name>
</gene>
<dbReference type="EMBL" id="LT906555">
    <property type="protein sequence ID" value="SNW63007.1"/>
    <property type="molecule type" value="Genomic_DNA"/>
</dbReference>
<proteinExistence type="predicted"/>
<dbReference type="Proteomes" id="UP000236316">
    <property type="component" value="Segment"/>
</dbReference>
<accession>A0A2I2L652</accession>
<sequence>MRYDTCWYRYYDMYNNIVIYDLSCFAHEMVHMTSDLYKIITIVLILYLFYIYN</sequence>
<evidence type="ECO:0000313" key="3">
    <source>
        <dbReference type="Proteomes" id="UP000236316"/>
    </source>
</evidence>
<organism evidence="2">
    <name type="scientific">Orpheovirus IHUMI-LCC2</name>
    <dbReference type="NCBI Taxonomy" id="2023057"/>
    <lineage>
        <taxon>Viruses</taxon>
        <taxon>Varidnaviria</taxon>
        <taxon>Bamfordvirae</taxon>
        <taxon>Nucleocytoviricota</taxon>
        <taxon>Megaviricetes</taxon>
        <taxon>Pimascovirales</taxon>
        <taxon>Ocovirineae</taxon>
        <taxon>Orpheoviridae</taxon>
        <taxon>Alphaorpheovirus</taxon>
        <taxon>Alphaorpheovirus massiliense</taxon>
    </lineage>
</organism>
<name>A0A2I2L652_9VIRU</name>
<evidence type="ECO:0000256" key="1">
    <source>
        <dbReference type="SAM" id="Phobius"/>
    </source>
</evidence>